<dbReference type="InterPro" id="IPR045931">
    <property type="entry name" value="DUF6350"/>
</dbReference>
<keyword evidence="4" id="KW-1185">Reference proteome</keyword>
<dbReference type="Pfam" id="PF19877">
    <property type="entry name" value="DUF6350"/>
    <property type="match status" value="1"/>
</dbReference>
<organism evidence="3 4">
    <name type="scientific">Nocardioides aurantiacus</name>
    <dbReference type="NCBI Taxonomy" id="86796"/>
    <lineage>
        <taxon>Bacteria</taxon>
        <taxon>Bacillati</taxon>
        <taxon>Actinomycetota</taxon>
        <taxon>Actinomycetes</taxon>
        <taxon>Propionibacteriales</taxon>
        <taxon>Nocardioidaceae</taxon>
        <taxon>Nocardioides</taxon>
    </lineage>
</organism>
<keyword evidence="2" id="KW-0472">Membrane</keyword>
<dbReference type="EMBL" id="RKHO01000001">
    <property type="protein sequence ID" value="ROR90166.1"/>
    <property type="molecule type" value="Genomic_DNA"/>
</dbReference>
<feature type="transmembrane region" description="Helical" evidence="2">
    <location>
        <begin position="264"/>
        <end position="287"/>
    </location>
</feature>
<protein>
    <submittedName>
        <fullName evidence="3">Uncharacterized protein</fullName>
    </submittedName>
</protein>
<feature type="transmembrane region" description="Helical" evidence="2">
    <location>
        <begin position="363"/>
        <end position="381"/>
    </location>
</feature>
<dbReference type="Proteomes" id="UP000281738">
    <property type="component" value="Unassembled WGS sequence"/>
</dbReference>
<dbReference type="AlphaFoldDB" id="A0A3N2CRW8"/>
<evidence type="ECO:0000313" key="4">
    <source>
        <dbReference type="Proteomes" id="UP000281738"/>
    </source>
</evidence>
<feature type="transmembrane region" description="Helical" evidence="2">
    <location>
        <begin position="220"/>
        <end position="244"/>
    </location>
</feature>
<gene>
    <name evidence="3" type="ORF">EDD33_1001</name>
</gene>
<feature type="transmembrane region" description="Helical" evidence="2">
    <location>
        <begin position="299"/>
        <end position="318"/>
    </location>
</feature>
<feature type="transmembrane region" description="Helical" evidence="2">
    <location>
        <begin position="401"/>
        <end position="421"/>
    </location>
</feature>
<feature type="compositionally biased region" description="Low complexity" evidence="1">
    <location>
        <begin position="1"/>
        <end position="11"/>
    </location>
</feature>
<keyword evidence="2" id="KW-0812">Transmembrane</keyword>
<reference evidence="3 4" key="1">
    <citation type="submission" date="2018-11" db="EMBL/GenBank/DDBJ databases">
        <title>Sequencing the genomes of 1000 actinobacteria strains.</title>
        <authorList>
            <person name="Klenk H.-P."/>
        </authorList>
    </citation>
    <scope>NUCLEOTIDE SEQUENCE [LARGE SCALE GENOMIC DNA]</scope>
    <source>
        <strain evidence="3 4">DSM 12652</strain>
    </source>
</reference>
<name>A0A3N2CRW8_9ACTN</name>
<evidence type="ECO:0000313" key="3">
    <source>
        <dbReference type="EMBL" id="ROR90166.1"/>
    </source>
</evidence>
<evidence type="ECO:0000256" key="1">
    <source>
        <dbReference type="SAM" id="MobiDB-lite"/>
    </source>
</evidence>
<feature type="transmembrane region" description="Helical" evidence="2">
    <location>
        <begin position="100"/>
        <end position="128"/>
    </location>
</feature>
<feature type="transmembrane region" description="Helical" evidence="2">
    <location>
        <begin position="324"/>
        <end position="343"/>
    </location>
</feature>
<accession>A0A3N2CRW8</accession>
<sequence length="431" mass="42576">MVAMTDLLSRPPHLDPDDPRRRGGRRGGGAASRLVASVVAGLRGEQERTLAGAAALAAGGAVAAGLLGLMAVALVGWYLADGGAHGSTRDALRAGADLWLVGHGSGVSLGGVPVGLVPLALPVALGWLAHRLAVRAGRTARPTDDDRTVVQAAVTFTGVYLVLAVLTCVLAGTDDVSPGLGRTVLGALLLPGLLGTLGLVRGTGRLGAWRDLVPGWVRAVVHGATTAVVLLLGAAAALALVAVLLGTNDAMAVLAGLRLSGGDYAAYAVATALLLPNAVLWAAAYLVGPGFSVGVGTTVSPGVVSLGPVPAFPLLSALPDAGPTPAWSMGLLVVPVVVAAVGARRAQLAYGVTAYDSSALRGFGSGVLAGVLTALLTGLAGGSLGTGRLAHVGPSVLEVGAAAVASMGLAGLLAGLATAWWQRRSSEPVEH</sequence>
<keyword evidence="2" id="KW-1133">Transmembrane helix</keyword>
<proteinExistence type="predicted"/>
<evidence type="ECO:0000256" key="2">
    <source>
        <dbReference type="SAM" id="Phobius"/>
    </source>
</evidence>
<comment type="caution">
    <text evidence="3">The sequence shown here is derived from an EMBL/GenBank/DDBJ whole genome shotgun (WGS) entry which is preliminary data.</text>
</comment>
<feature type="region of interest" description="Disordered" evidence="1">
    <location>
        <begin position="1"/>
        <end position="30"/>
    </location>
</feature>
<feature type="compositionally biased region" description="Basic and acidic residues" evidence="1">
    <location>
        <begin position="12"/>
        <end position="21"/>
    </location>
</feature>
<feature type="transmembrane region" description="Helical" evidence="2">
    <location>
        <begin position="179"/>
        <end position="200"/>
    </location>
</feature>
<feature type="transmembrane region" description="Helical" evidence="2">
    <location>
        <begin position="53"/>
        <end position="80"/>
    </location>
</feature>
<feature type="transmembrane region" description="Helical" evidence="2">
    <location>
        <begin position="149"/>
        <end position="173"/>
    </location>
</feature>